<dbReference type="Proteomes" id="UP000031465">
    <property type="component" value="Unassembled WGS sequence"/>
</dbReference>
<evidence type="ECO:0000313" key="9">
    <source>
        <dbReference type="Proteomes" id="UP000031465"/>
    </source>
</evidence>
<keyword evidence="2 8" id="KW-0223">Dioxygenase</keyword>
<feature type="binding site" evidence="5">
    <location>
        <position position="170"/>
    </location>
    <ligand>
        <name>substrate</name>
    </ligand>
</feature>
<dbReference type="EMBL" id="JSAN01000020">
    <property type="protein sequence ID" value="KIC73760.1"/>
    <property type="molecule type" value="Genomic_DNA"/>
</dbReference>
<gene>
    <name evidence="8" type="primary">alkB</name>
    <name evidence="8" type="ORF">DB44_AV00230</name>
</gene>
<sequence length="222" mass="24664">MNTYVFFMIMKEDLFENQRKDMILGQGAILFAGLAKKIDKSLLSSVQEITQLAPFRHMKTSGGFDLSAAMTNCGLLGWVTDEAGYRYQSFDPLSGLVWPKIPPLFLEIALEAAERAGYSSFVPSACLINRYVPGAKMSLHQDKDEDDLDSPIVSVSLGLPATFQFGGFNRTDPLQKLLLIHGDVVVWGGKLRLTYHGILPLKSGHHHLTGSTRINLTFRKVF</sequence>
<feature type="binding site" evidence="6">
    <location>
        <position position="142"/>
    </location>
    <ligand>
        <name>Fe cation</name>
        <dbReference type="ChEBI" id="CHEBI:24875"/>
        <note>catalytic</note>
    </ligand>
</feature>
<dbReference type="Pfam" id="PF13532">
    <property type="entry name" value="2OG-FeII_Oxy_2"/>
    <property type="match status" value="1"/>
</dbReference>
<keyword evidence="1 6" id="KW-0479">Metal-binding</keyword>
<dbReference type="PROSITE" id="PS51471">
    <property type="entry name" value="FE2OG_OXY"/>
    <property type="match status" value="1"/>
</dbReference>
<feature type="binding site" evidence="5">
    <location>
        <position position="78"/>
    </location>
    <ligand>
        <name>substrate</name>
    </ligand>
</feature>
<evidence type="ECO:0000259" key="7">
    <source>
        <dbReference type="PROSITE" id="PS51471"/>
    </source>
</evidence>
<comment type="cofactor">
    <cofactor evidence="6">
        <name>Fe(2+)</name>
        <dbReference type="ChEBI" id="CHEBI:29033"/>
    </cofactor>
    <text evidence="6">Binds 1 Fe(2+) ion per subunit.</text>
</comment>
<dbReference type="PATRIC" id="fig|362787.3.peg.320"/>
<comment type="caution">
    <text evidence="8">The sequence shown here is derived from an EMBL/GenBank/DDBJ whole genome shotgun (WGS) entry which is preliminary data.</text>
</comment>
<accession>A0A0C1JRE4</accession>
<feature type="binding site" evidence="5">
    <location>
        <position position="144"/>
    </location>
    <ligand>
        <name>substrate</name>
    </ligand>
</feature>
<keyword evidence="3 8" id="KW-0560">Oxidoreductase</keyword>
<evidence type="ECO:0000256" key="6">
    <source>
        <dbReference type="PIRSR" id="PIRSR604574-2"/>
    </source>
</evidence>
<feature type="binding site" evidence="5">
    <location>
        <begin position="213"/>
        <end position="219"/>
    </location>
    <ligand>
        <name>2-oxoglutarate</name>
        <dbReference type="ChEBI" id="CHEBI:16810"/>
    </ligand>
</feature>
<dbReference type="GO" id="GO:0035515">
    <property type="term" value="F:oxidative RNA demethylase activity"/>
    <property type="evidence" value="ECO:0007669"/>
    <property type="project" value="TreeGrafter"/>
</dbReference>
<dbReference type="AlphaFoldDB" id="A0A0C1JRE4"/>
<dbReference type="GO" id="GO:0005737">
    <property type="term" value="C:cytoplasm"/>
    <property type="evidence" value="ECO:0007669"/>
    <property type="project" value="TreeGrafter"/>
</dbReference>
<dbReference type="SUPFAM" id="SSF51197">
    <property type="entry name" value="Clavaminate synthase-like"/>
    <property type="match status" value="1"/>
</dbReference>
<dbReference type="InterPro" id="IPR037151">
    <property type="entry name" value="AlkB-like_sf"/>
</dbReference>
<feature type="binding site" evidence="5">
    <location>
        <begin position="129"/>
        <end position="131"/>
    </location>
    <ligand>
        <name>2-oxoglutarate</name>
        <dbReference type="ChEBI" id="CHEBI:16810"/>
    </ligand>
</feature>
<evidence type="ECO:0000256" key="5">
    <source>
        <dbReference type="PIRSR" id="PIRSR604574-1"/>
    </source>
</evidence>
<dbReference type="PANTHER" id="PTHR16557">
    <property type="entry name" value="ALKYLATED DNA REPAIR PROTEIN ALKB-RELATED"/>
    <property type="match status" value="1"/>
</dbReference>
<feature type="domain" description="Fe2OG dioxygenase" evidence="7">
    <location>
        <begin position="122"/>
        <end position="222"/>
    </location>
</feature>
<dbReference type="PANTHER" id="PTHR16557:SF2">
    <property type="entry name" value="NUCLEIC ACID DIOXYGENASE ALKBH1"/>
    <property type="match status" value="1"/>
</dbReference>
<dbReference type="InterPro" id="IPR005123">
    <property type="entry name" value="Oxoglu/Fe-dep_dioxygenase_dom"/>
</dbReference>
<reference evidence="8 9" key="1">
    <citation type="journal article" date="2014" name="Mol. Biol. Evol.">
        <title>Massive expansion of Ubiquitination-related gene families within the Chlamydiae.</title>
        <authorList>
            <person name="Domman D."/>
            <person name="Collingro A."/>
            <person name="Lagkouvardos I."/>
            <person name="Gehre L."/>
            <person name="Weinmaier T."/>
            <person name="Rattei T."/>
            <person name="Subtil A."/>
            <person name="Horn M."/>
        </authorList>
    </citation>
    <scope>NUCLEOTIDE SEQUENCE [LARGE SCALE GENOMIC DNA]</scope>
    <source>
        <strain evidence="8 9">EI2</strain>
    </source>
</reference>
<evidence type="ECO:0000256" key="4">
    <source>
        <dbReference type="ARBA" id="ARBA00023004"/>
    </source>
</evidence>
<name>A0A0C1JRE4_9BACT</name>
<dbReference type="InterPro" id="IPR004574">
    <property type="entry name" value="Alkb"/>
</dbReference>
<protein>
    <submittedName>
        <fullName evidence="8">Alpha-ketoglutarate-dependent dioxygenase AlkB</fullName>
        <ecNumber evidence="8">1.14.11.33</ecNumber>
    </submittedName>
</protein>
<organism evidence="8 9">
    <name type="scientific">Candidatus Protochlamydia amoebophila</name>
    <dbReference type="NCBI Taxonomy" id="362787"/>
    <lineage>
        <taxon>Bacteria</taxon>
        <taxon>Pseudomonadati</taxon>
        <taxon>Chlamydiota</taxon>
        <taxon>Chlamydiia</taxon>
        <taxon>Parachlamydiales</taxon>
        <taxon>Parachlamydiaceae</taxon>
        <taxon>Candidatus Protochlamydia</taxon>
    </lineage>
</organism>
<dbReference type="GO" id="GO:0008198">
    <property type="term" value="F:ferrous iron binding"/>
    <property type="evidence" value="ECO:0007669"/>
    <property type="project" value="TreeGrafter"/>
</dbReference>
<feature type="binding site" evidence="6">
    <location>
        <position position="140"/>
    </location>
    <ligand>
        <name>Fe cation</name>
        <dbReference type="ChEBI" id="CHEBI:24875"/>
        <note>catalytic</note>
    </ligand>
</feature>
<evidence type="ECO:0000256" key="2">
    <source>
        <dbReference type="ARBA" id="ARBA00022964"/>
    </source>
</evidence>
<dbReference type="GO" id="GO:0035513">
    <property type="term" value="P:oxidative RNA demethylation"/>
    <property type="evidence" value="ECO:0007669"/>
    <property type="project" value="TreeGrafter"/>
</dbReference>
<dbReference type="InterPro" id="IPR027450">
    <property type="entry name" value="AlkB-like"/>
</dbReference>
<feature type="binding site" evidence="5">
    <location>
        <begin position="85"/>
        <end position="87"/>
    </location>
    <ligand>
        <name>substrate</name>
    </ligand>
</feature>
<dbReference type="Gene3D" id="2.60.120.590">
    <property type="entry name" value="Alpha-ketoglutarate-dependent dioxygenase AlkB-like"/>
    <property type="match status" value="1"/>
</dbReference>
<evidence type="ECO:0000256" key="1">
    <source>
        <dbReference type="ARBA" id="ARBA00022723"/>
    </source>
</evidence>
<evidence type="ECO:0000256" key="3">
    <source>
        <dbReference type="ARBA" id="ARBA00023002"/>
    </source>
</evidence>
<proteinExistence type="predicted"/>
<dbReference type="NCBIfam" id="NF011930">
    <property type="entry name" value="PRK15401.1"/>
    <property type="match status" value="1"/>
</dbReference>
<keyword evidence="4 6" id="KW-0408">Iron</keyword>
<dbReference type="EC" id="1.14.11.33" evidence="8"/>
<evidence type="ECO:0000313" key="8">
    <source>
        <dbReference type="EMBL" id="KIC73760.1"/>
    </source>
</evidence>
<feature type="binding site" evidence="6">
    <location>
        <position position="196"/>
    </location>
    <ligand>
        <name>Fe cation</name>
        <dbReference type="ChEBI" id="CHEBI:24875"/>
        <note>catalytic</note>
    </ligand>
</feature>
<dbReference type="GO" id="GO:0035516">
    <property type="term" value="F:broad specificity oxidative DNA demethylase activity"/>
    <property type="evidence" value="ECO:0007669"/>
    <property type="project" value="UniProtKB-EC"/>
</dbReference>